<dbReference type="RefSeq" id="WP_072833377.1">
    <property type="nucleotide sequence ID" value="NZ_FQUU01000001.1"/>
</dbReference>
<keyword evidence="2" id="KW-1185">Reference proteome</keyword>
<accession>A0A1M4SSS4</accession>
<gene>
    <name evidence="1" type="ORF">SAMN02745131_00218</name>
</gene>
<dbReference type="EMBL" id="FQUU01000001">
    <property type="protein sequence ID" value="SHE35225.1"/>
    <property type="molecule type" value="Genomic_DNA"/>
</dbReference>
<evidence type="ECO:0000313" key="2">
    <source>
        <dbReference type="Proteomes" id="UP000184048"/>
    </source>
</evidence>
<reference evidence="1 2" key="1">
    <citation type="submission" date="2016-11" db="EMBL/GenBank/DDBJ databases">
        <authorList>
            <person name="Jaros S."/>
            <person name="Januszkiewicz K."/>
            <person name="Wedrychowicz H."/>
        </authorList>
    </citation>
    <scope>NUCLEOTIDE SEQUENCE [LARGE SCALE GENOMIC DNA]</scope>
    <source>
        <strain evidence="1 2">DSM 18119</strain>
    </source>
</reference>
<protein>
    <submittedName>
        <fullName evidence="1">Uncharacterized protein</fullName>
    </submittedName>
</protein>
<dbReference type="Proteomes" id="UP000184048">
    <property type="component" value="Unassembled WGS sequence"/>
</dbReference>
<sequence length="61" mass="6893">MKTVTLRFPSFNVLWEFKLTTNTSNFKINTLQLTLIAEFNDAQIQLAVSGFDAVVVEEKVA</sequence>
<organism evidence="1 2">
    <name type="scientific">Flavisolibacter ginsengisoli DSM 18119</name>
    <dbReference type="NCBI Taxonomy" id="1121884"/>
    <lineage>
        <taxon>Bacteria</taxon>
        <taxon>Pseudomonadati</taxon>
        <taxon>Bacteroidota</taxon>
        <taxon>Chitinophagia</taxon>
        <taxon>Chitinophagales</taxon>
        <taxon>Chitinophagaceae</taxon>
        <taxon>Flavisolibacter</taxon>
    </lineage>
</organism>
<evidence type="ECO:0000313" key="1">
    <source>
        <dbReference type="EMBL" id="SHE35225.1"/>
    </source>
</evidence>
<name>A0A1M4SSS4_9BACT</name>
<dbReference type="AlphaFoldDB" id="A0A1M4SSS4"/>
<proteinExistence type="predicted"/>